<keyword evidence="5" id="KW-0269">Exonuclease</keyword>
<dbReference type="NCBIfam" id="TIGR01280">
    <property type="entry name" value="xseB"/>
    <property type="match status" value="1"/>
</dbReference>
<evidence type="ECO:0000256" key="5">
    <source>
        <dbReference type="ARBA" id="ARBA00022839"/>
    </source>
</evidence>
<protein>
    <recommendedName>
        <fullName evidence="6">Exodeoxyribonuclease VII small subunit</fullName>
        <ecNumber evidence="6">3.1.11.6</ecNumber>
    </recommendedName>
</protein>
<dbReference type="GO" id="GO:0006308">
    <property type="term" value="P:DNA catabolic process"/>
    <property type="evidence" value="ECO:0007669"/>
    <property type="project" value="UniProtKB-UniRule"/>
</dbReference>
<accession>A0A171AKD8</accession>
<evidence type="ECO:0000256" key="2">
    <source>
        <dbReference type="ARBA" id="ARBA00022490"/>
    </source>
</evidence>
<evidence type="ECO:0000256" key="6">
    <source>
        <dbReference type="NCBIfam" id="TIGR01280"/>
    </source>
</evidence>
<dbReference type="GO" id="GO:0008855">
    <property type="term" value="F:exodeoxyribonuclease VII activity"/>
    <property type="evidence" value="ECO:0007669"/>
    <property type="project" value="UniProtKB-UniRule"/>
</dbReference>
<dbReference type="EMBL" id="BDCR01000004">
    <property type="protein sequence ID" value="GAT63879.1"/>
    <property type="molecule type" value="Genomic_DNA"/>
</dbReference>
<proteinExistence type="inferred from homology"/>
<dbReference type="EC" id="3.1.11.6" evidence="6"/>
<evidence type="ECO:0000256" key="4">
    <source>
        <dbReference type="ARBA" id="ARBA00022801"/>
    </source>
</evidence>
<dbReference type="GO" id="GO:0009318">
    <property type="term" value="C:exodeoxyribonuclease VII complex"/>
    <property type="evidence" value="ECO:0007669"/>
    <property type="project" value="UniProtKB-UniRule"/>
</dbReference>
<keyword evidence="2" id="KW-0963">Cytoplasm</keyword>
<evidence type="ECO:0000256" key="7">
    <source>
        <dbReference type="SAM" id="Coils"/>
    </source>
</evidence>
<dbReference type="InterPro" id="IPR003761">
    <property type="entry name" value="Exonuc_VII_S"/>
</dbReference>
<sequence>MATAKKISYTDSLKELEEILAKLESEDISLEELSPLVKKASLIIERCKQQLFDTDAEIQQMLDNIN</sequence>
<evidence type="ECO:0000313" key="9">
    <source>
        <dbReference type="Proteomes" id="UP000076586"/>
    </source>
</evidence>
<dbReference type="InterPro" id="IPR037004">
    <property type="entry name" value="Exonuc_VII_ssu_sf"/>
</dbReference>
<evidence type="ECO:0000256" key="3">
    <source>
        <dbReference type="ARBA" id="ARBA00022722"/>
    </source>
</evidence>
<dbReference type="RefSeq" id="WP_068705472.1">
    <property type="nucleotide sequence ID" value="NZ_BDCR01000004.1"/>
</dbReference>
<gene>
    <name evidence="8" type="ORF">PJIAN_4421</name>
</gene>
<dbReference type="Gene3D" id="1.10.287.1040">
    <property type="entry name" value="Exonuclease VII, small subunit"/>
    <property type="match status" value="1"/>
</dbReference>
<dbReference type="SUPFAM" id="SSF116842">
    <property type="entry name" value="XseB-like"/>
    <property type="match status" value="1"/>
</dbReference>
<dbReference type="Pfam" id="PF02609">
    <property type="entry name" value="Exonuc_VII_S"/>
    <property type="match status" value="1"/>
</dbReference>
<evidence type="ECO:0000256" key="1">
    <source>
        <dbReference type="ARBA" id="ARBA00009998"/>
    </source>
</evidence>
<feature type="coiled-coil region" evidence="7">
    <location>
        <begin position="6"/>
        <end position="33"/>
    </location>
</feature>
<dbReference type="AlphaFoldDB" id="A0A171AKD8"/>
<dbReference type="Proteomes" id="UP000076586">
    <property type="component" value="Unassembled WGS sequence"/>
</dbReference>
<reference evidence="9" key="1">
    <citation type="submission" date="2016-04" db="EMBL/GenBank/DDBJ databases">
        <title>Draft genome sequence of Paludibacter jiangxiensis strain NM7.</title>
        <authorList>
            <person name="Qiu Y."/>
            <person name="Matsuura N."/>
            <person name="Ohashi A."/>
            <person name="Tourlousse M.D."/>
            <person name="Sekiguchi Y."/>
        </authorList>
    </citation>
    <scope>NUCLEOTIDE SEQUENCE [LARGE SCALE GENOMIC DNA]</scope>
    <source>
        <strain evidence="9">NM7</strain>
    </source>
</reference>
<dbReference type="STRING" id="681398.PJIAN_4421"/>
<name>A0A171AKD8_9BACT</name>
<reference evidence="9" key="2">
    <citation type="journal article" date="2017" name="Genome Announc.">
        <title>Draft genome sequence of Paludibacter jiangxiensis NM7(T), a propionate-producing fermentative bacterium.</title>
        <authorList>
            <person name="Qiu Y.-L."/>
            <person name="Tourlousse D.M."/>
            <person name="Matsuura N."/>
            <person name="Ohashi A."/>
            <person name="Sekiguchi Y."/>
        </authorList>
    </citation>
    <scope>NUCLEOTIDE SEQUENCE [LARGE SCALE GENOMIC DNA]</scope>
    <source>
        <strain evidence="9">NM7</strain>
    </source>
</reference>
<organism evidence="8 9">
    <name type="scientific">Paludibacter jiangxiensis</name>
    <dbReference type="NCBI Taxonomy" id="681398"/>
    <lineage>
        <taxon>Bacteria</taxon>
        <taxon>Pseudomonadati</taxon>
        <taxon>Bacteroidota</taxon>
        <taxon>Bacteroidia</taxon>
        <taxon>Bacteroidales</taxon>
        <taxon>Paludibacteraceae</taxon>
        <taxon>Paludibacter</taxon>
    </lineage>
</organism>
<comment type="similarity">
    <text evidence="1">Belongs to the XseB family.</text>
</comment>
<keyword evidence="3" id="KW-0540">Nuclease</keyword>
<keyword evidence="7" id="KW-0175">Coiled coil</keyword>
<keyword evidence="9" id="KW-1185">Reference proteome</keyword>
<keyword evidence="4" id="KW-0378">Hydrolase</keyword>
<evidence type="ECO:0000313" key="8">
    <source>
        <dbReference type="EMBL" id="GAT63879.1"/>
    </source>
</evidence>
<comment type="caution">
    <text evidence="8">The sequence shown here is derived from an EMBL/GenBank/DDBJ whole genome shotgun (WGS) entry which is preliminary data.</text>
</comment>